<evidence type="ECO:0000256" key="4">
    <source>
        <dbReference type="ARBA" id="ARBA00022829"/>
    </source>
</evidence>
<dbReference type="InterPro" id="IPR044068">
    <property type="entry name" value="CB"/>
</dbReference>
<evidence type="ECO:0000256" key="8">
    <source>
        <dbReference type="ARBA" id="ARBA00023306"/>
    </source>
</evidence>
<dbReference type="InterPro" id="IPR010998">
    <property type="entry name" value="Integrase_recombinase_N"/>
</dbReference>
<dbReference type="PROSITE" id="PS51900">
    <property type="entry name" value="CB"/>
    <property type="match status" value="1"/>
</dbReference>
<gene>
    <name evidence="12" type="ORF">AYJ53_02595</name>
</gene>
<proteinExistence type="predicted"/>
<dbReference type="AlphaFoldDB" id="A0A9X0J7U2"/>
<dbReference type="SUPFAM" id="SSF56349">
    <property type="entry name" value="DNA breaking-rejoining enzymes"/>
    <property type="match status" value="1"/>
</dbReference>
<dbReference type="OrthoDB" id="9801717at2"/>
<dbReference type="GO" id="GO:0051301">
    <property type="term" value="P:cell division"/>
    <property type="evidence" value="ECO:0007669"/>
    <property type="project" value="UniProtKB-KW"/>
</dbReference>
<evidence type="ECO:0000256" key="2">
    <source>
        <dbReference type="ARBA" id="ARBA00022490"/>
    </source>
</evidence>
<feature type="domain" description="Tyr recombinase" evidence="10">
    <location>
        <begin position="144"/>
        <end position="256"/>
    </location>
</feature>
<evidence type="ECO:0000256" key="9">
    <source>
        <dbReference type="PROSITE-ProRule" id="PRU01248"/>
    </source>
</evidence>
<dbReference type="PANTHER" id="PTHR30349:SF77">
    <property type="entry name" value="TYROSINE RECOMBINASE XERC"/>
    <property type="match status" value="1"/>
</dbReference>
<keyword evidence="8" id="KW-0131">Cell cycle</keyword>
<comment type="caution">
    <text evidence="12">The sequence shown here is derived from an EMBL/GenBank/DDBJ whole genome shotgun (WGS) entry which is preliminary data.</text>
</comment>
<dbReference type="RefSeq" id="WP_061400103.1">
    <property type="nucleotide sequence ID" value="NZ_LSNG01000018.1"/>
</dbReference>
<accession>A0A9X0J7U2</accession>
<sequence>MNEKFVEIINEMAEVLNASQLKRLQEVMLKHLVEREPRKRKTSNKEYLAKFLEAKKMEGCSDRTIKYYRVTVEQLLNKVVRPVRRVTTEEMREYLVDYQKINNCGKTTVDNIRRNISSFFSWLEEEDYILKSPMRRIHKIRAEKLVKNVITDEDIEKLRDGCSCLRDVAMIDLLYSTGIRVGELVRLNKTDINFSERECVVFGKGDKERRVYFDAKSKVHLINYLRSRTDDNPALFVSLDKPNDRLKISGVEIRLR</sequence>
<comment type="subcellular location">
    <subcellularLocation>
        <location evidence="1">Cytoplasm</location>
    </subcellularLocation>
</comment>
<dbReference type="GO" id="GO:0006310">
    <property type="term" value="P:DNA recombination"/>
    <property type="evidence" value="ECO:0007669"/>
    <property type="project" value="UniProtKB-KW"/>
</dbReference>
<dbReference type="GO" id="GO:0007059">
    <property type="term" value="P:chromosome segregation"/>
    <property type="evidence" value="ECO:0007669"/>
    <property type="project" value="UniProtKB-KW"/>
</dbReference>
<dbReference type="GO" id="GO:0015074">
    <property type="term" value="P:DNA integration"/>
    <property type="evidence" value="ECO:0007669"/>
    <property type="project" value="UniProtKB-KW"/>
</dbReference>
<feature type="non-terminal residue" evidence="12">
    <location>
        <position position="256"/>
    </location>
</feature>
<keyword evidence="2" id="KW-0963">Cytoplasm</keyword>
<dbReference type="PANTHER" id="PTHR30349">
    <property type="entry name" value="PHAGE INTEGRASE-RELATED"/>
    <property type="match status" value="1"/>
</dbReference>
<evidence type="ECO:0000256" key="5">
    <source>
        <dbReference type="ARBA" id="ARBA00022908"/>
    </source>
</evidence>
<keyword evidence="5" id="KW-0229">DNA integration</keyword>
<dbReference type="InterPro" id="IPR002104">
    <property type="entry name" value="Integrase_catalytic"/>
</dbReference>
<protein>
    <submittedName>
        <fullName evidence="12">Integrase</fullName>
    </submittedName>
</protein>
<dbReference type="Pfam" id="PF13495">
    <property type="entry name" value="Phage_int_SAM_4"/>
    <property type="match status" value="1"/>
</dbReference>
<evidence type="ECO:0000313" key="13">
    <source>
        <dbReference type="Proteomes" id="UP000070346"/>
    </source>
</evidence>
<evidence type="ECO:0000256" key="6">
    <source>
        <dbReference type="ARBA" id="ARBA00023125"/>
    </source>
</evidence>
<keyword evidence="6 9" id="KW-0238">DNA-binding</keyword>
<dbReference type="InterPro" id="IPR004107">
    <property type="entry name" value="Integrase_SAM-like_N"/>
</dbReference>
<name>A0A9X0J7U2_LACJH</name>
<evidence type="ECO:0000313" key="12">
    <source>
        <dbReference type="EMBL" id="KXN76528.1"/>
    </source>
</evidence>
<evidence type="ECO:0000259" key="11">
    <source>
        <dbReference type="PROSITE" id="PS51900"/>
    </source>
</evidence>
<dbReference type="Proteomes" id="UP000070346">
    <property type="component" value="Unassembled WGS sequence"/>
</dbReference>
<evidence type="ECO:0000256" key="1">
    <source>
        <dbReference type="ARBA" id="ARBA00004496"/>
    </source>
</evidence>
<organism evidence="12 13">
    <name type="scientific">Lactobacillus johnsonii</name>
    <dbReference type="NCBI Taxonomy" id="33959"/>
    <lineage>
        <taxon>Bacteria</taxon>
        <taxon>Bacillati</taxon>
        <taxon>Bacillota</taxon>
        <taxon>Bacilli</taxon>
        <taxon>Lactobacillales</taxon>
        <taxon>Lactobacillaceae</taxon>
        <taxon>Lactobacillus</taxon>
    </lineage>
</organism>
<dbReference type="PROSITE" id="PS51898">
    <property type="entry name" value="TYR_RECOMBINASE"/>
    <property type="match status" value="1"/>
</dbReference>
<dbReference type="InterPro" id="IPR013762">
    <property type="entry name" value="Integrase-like_cat_sf"/>
</dbReference>
<dbReference type="Gene3D" id="1.10.443.10">
    <property type="entry name" value="Intergrase catalytic core"/>
    <property type="match status" value="1"/>
</dbReference>
<evidence type="ECO:0000256" key="7">
    <source>
        <dbReference type="ARBA" id="ARBA00023172"/>
    </source>
</evidence>
<keyword evidence="7" id="KW-0233">DNA recombination</keyword>
<feature type="domain" description="Core-binding (CB)" evidence="11">
    <location>
        <begin position="42"/>
        <end position="124"/>
    </location>
</feature>
<dbReference type="GO" id="GO:0003677">
    <property type="term" value="F:DNA binding"/>
    <property type="evidence" value="ECO:0007669"/>
    <property type="project" value="UniProtKB-UniRule"/>
</dbReference>
<reference evidence="12 13" key="1">
    <citation type="submission" date="2016-02" db="EMBL/GenBank/DDBJ databases">
        <title>Complete Genome Sequences of Lactobacillus johnsonii Strain W1.</title>
        <authorList>
            <person name="Sun Y."/>
            <person name="Wu X."/>
        </authorList>
    </citation>
    <scope>NUCLEOTIDE SEQUENCE [LARGE SCALE GENOMIC DNA]</scope>
    <source>
        <strain evidence="12 13">W1</strain>
    </source>
</reference>
<dbReference type="GO" id="GO:0005737">
    <property type="term" value="C:cytoplasm"/>
    <property type="evidence" value="ECO:0007669"/>
    <property type="project" value="UniProtKB-SubCell"/>
</dbReference>
<evidence type="ECO:0000256" key="3">
    <source>
        <dbReference type="ARBA" id="ARBA00022618"/>
    </source>
</evidence>
<dbReference type="InterPro" id="IPR011010">
    <property type="entry name" value="DNA_brk_join_enz"/>
</dbReference>
<keyword evidence="3" id="KW-0132">Cell division</keyword>
<dbReference type="Gene3D" id="1.10.150.130">
    <property type="match status" value="1"/>
</dbReference>
<dbReference type="EMBL" id="LSNG01000018">
    <property type="protein sequence ID" value="KXN76528.1"/>
    <property type="molecule type" value="Genomic_DNA"/>
</dbReference>
<keyword evidence="4" id="KW-0159">Chromosome partition</keyword>
<evidence type="ECO:0000259" key="10">
    <source>
        <dbReference type="PROSITE" id="PS51898"/>
    </source>
</evidence>
<dbReference type="Pfam" id="PF00589">
    <property type="entry name" value="Phage_integrase"/>
    <property type="match status" value="1"/>
</dbReference>
<dbReference type="InterPro" id="IPR050090">
    <property type="entry name" value="Tyrosine_recombinase_XerCD"/>
</dbReference>